<dbReference type="Proteomes" id="UP000887578">
    <property type="component" value="Unplaced"/>
</dbReference>
<reference evidence="3" key="1">
    <citation type="submission" date="2022-11" db="UniProtKB">
        <authorList>
            <consortium name="WormBaseParasite"/>
        </authorList>
    </citation>
    <scope>IDENTIFICATION</scope>
</reference>
<feature type="coiled-coil region" evidence="1">
    <location>
        <begin position="44"/>
        <end position="71"/>
    </location>
</feature>
<keyword evidence="2" id="KW-1185">Reference proteome</keyword>
<organism evidence="2 3">
    <name type="scientific">Panagrolaimus davidi</name>
    <dbReference type="NCBI Taxonomy" id="227884"/>
    <lineage>
        <taxon>Eukaryota</taxon>
        <taxon>Metazoa</taxon>
        <taxon>Ecdysozoa</taxon>
        <taxon>Nematoda</taxon>
        <taxon>Chromadorea</taxon>
        <taxon>Rhabditida</taxon>
        <taxon>Tylenchina</taxon>
        <taxon>Panagrolaimomorpha</taxon>
        <taxon>Panagrolaimoidea</taxon>
        <taxon>Panagrolaimidae</taxon>
        <taxon>Panagrolaimus</taxon>
    </lineage>
</organism>
<dbReference type="AlphaFoldDB" id="A0A914P7V8"/>
<name>A0A914P7V8_9BILA</name>
<proteinExistence type="predicted"/>
<protein>
    <submittedName>
        <fullName evidence="3">Uncharacterized protein</fullName>
    </submittedName>
</protein>
<sequence length="257" mass="30013">MESTFAALKAEISVLNVYVKSAIKEFSDSKRSDDVIINQLTVSNADLQSLFQTKDKEIKEMEEEIRRLYSSIPGLSVEMEDVVVDSRIDYKLLSQKILKVTTCQDISNVWTADAKYITLKKSYRISLENELLCWENSVSTLLEYVYACNLKKLVLINQQICLKEYQKLLASEKIEEVEFRRVQVMGEYDELLRIDEILKDMPNIQSFVYKFRDDEFKNKNAARETSKKLGKLLPFRSLRVFRLLNLQKGFKLGKFIK</sequence>
<keyword evidence="1" id="KW-0175">Coiled coil</keyword>
<evidence type="ECO:0000256" key="1">
    <source>
        <dbReference type="SAM" id="Coils"/>
    </source>
</evidence>
<evidence type="ECO:0000313" key="3">
    <source>
        <dbReference type="WBParaSite" id="PDA_v2.g11273.t1"/>
    </source>
</evidence>
<accession>A0A914P7V8</accession>
<dbReference type="WBParaSite" id="PDA_v2.g11273.t1">
    <property type="protein sequence ID" value="PDA_v2.g11273.t1"/>
    <property type="gene ID" value="PDA_v2.g11273"/>
</dbReference>
<evidence type="ECO:0000313" key="2">
    <source>
        <dbReference type="Proteomes" id="UP000887578"/>
    </source>
</evidence>